<proteinExistence type="predicted"/>
<dbReference type="AlphaFoldDB" id="A0A2G5DYX6"/>
<accession>A0A2G5DYX6</accession>
<dbReference type="OrthoDB" id="7769065at2759"/>
<evidence type="ECO:0000313" key="4">
    <source>
        <dbReference type="Proteomes" id="UP000230069"/>
    </source>
</evidence>
<gene>
    <name evidence="3" type="ORF">AQUCO_01400942v1</name>
</gene>
<feature type="compositionally biased region" description="Basic residues" evidence="1">
    <location>
        <begin position="1"/>
        <end position="10"/>
    </location>
</feature>
<feature type="compositionally biased region" description="Gly residues" evidence="1">
    <location>
        <begin position="105"/>
        <end position="114"/>
    </location>
</feature>
<dbReference type="Proteomes" id="UP000230069">
    <property type="component" value="Unassembled WGS sequence"/>
</dbReference>
<dbReference type="PANTHER" id="PTHR31257">
    <property type="entry name" value="RICIN B-LIKE LECTIN EULS3"/>
    <property type="match status" value="1"/>
</dbReference>
<evidence type="ECO:0000256" key="2">
    <source>
        <dbReference type="SAM" id="Phobius"/>
    </source>
</evidence>
<dbReference type="PANTHER" id="PTHR31257:SF2">
    <property type="entry name" value="RICIN B-LIKE LECTIN EULS3"/>
    <property type="match status" value="1"/>
</dbReference>
<reference evidence="3 4" key="1">
    <citation type="submission" date="2017-09" db="EMBL/GenBank/DDBJ databases">
        <title>WGS assembly of Aquilegia coerulea Goldsmith.</title>
        <authorList>
            <person name="Hodges S."/>
            <person name="Kramer E."/>
            <person name="Nordborg M."/>
            <person name="Tomkins J."/>
            <person name="Borevitz J."/>
            <person name="Derieg N."/>
            <person name="Yan J."/>
            <person name="Mihaltcheva S."/>
            <person name="Hayes R.D."/>
            <person name="Rokhsar D."/>
        </authorList>
    </citation>
    <scope>NUCLEOTIDE SEQUENCE [LARGE SCALE GENOMIC DNA]</scope>
    <source>
        <strain evidence="4">cv. Goldsmith</strain>
    </source>
</reference>
<evidence type="ECO:0000313" key="3">
    <source>
        <dbReference type="EMBL" id="PIA48723.1"/>
    </source>
</evidence>
<dbReference type="STRING" id="218851.A0A2G5DYX6"/>
<keyword evidence="2" id="KW-1133">Transmembrane helix</keyword>
<organism evidence="3 4">
    <name type="scientific">Aquilegia coerulea</name>
    <name type="common">Rocky mountain columbine</name>
    <dbReference type="NCBI Taxonomy" id="218851"/>
    <lineage>
        <taxon>Eukaryota</taxon>
        <taxon>Viridiplantae</taxon>
        <taxon>Streptophyta</taxon>
        <taxon>Embryophyta</taxon>
        <taxon>Tracheophyta</taxon>
        <taxon>Spermatophyta</taxon>
        <taxon>Magnoliopsida</taxon>
        <taxon>Ranunculales</taxon>
        <taxon>Ranunculaceae</taxon>
        <taxon>Thalictroideae</taxon>
        <taxon>Aquilegia</taxon>
    </lineage>
</organism>
<keyword evidence="4" id="KW-1185">Reference proteome</keyword>
<dbReference type="EMBL" id="KZ305031">
    <property type="protein sequence ID" value="PIA48723.1"/>
    <property type="molecule type" value="Genomic_DNA"/>
</dbReference>
<feature type="region of interest" description="Disordered" evidence="1">
    <location>
        <begin position="1"/>
        <end position="195"/>
    </location>
</feature>
<feature type="transmembrane region" description="Helical" evidence="2">
    <location>
        <begin position="302"/>
        <end position="318"/>
    </location>
</feature>
<keyword evidence="2" id="KW-0472">Membrane</keyword>
<protein>
    <submittedName>
        <fullName evidence="3">Uncharacterized protein</fullName>
    </submittedName>
</protein>
<feature type="compositionally biased region" description="Basic and acidic residues" evidence="1">
    <location>
        <begin position="138"/>
        <end position="152"/>
    </location>
</feature>
<evidence type="ECO:0000256" key="1">
    <source>
        <dbReference type="SAM" id="MobiDB-lite"/>
    </source>
</evidence>
<keyword evidence="2" id="KW-0812">Transmembrane</keyword>
<dbReference type="InterPro" id="IPR040249">
    <property type="entry name" value="Ricin_B-like_lectin_EULS3-like"/>
</dbReference>
<name>A0A2G5DYX6_AQUCA</name>
<dbReference type="InParanoid" id="A0A2G5DYX6"/>
<feature type="compositionally biased region" description="Pro residues" evidence="1">
    <location>
        <begin position="116"/>
        <end position="132"/>
    </location>
</feature>
<sequence>MEFPYGHHRRHDYEEENQDYPPNFHNNNQSPPPNFPGGYARDQPSPPNFHHIHNQNQPPPTFPGGFRDESYSQSPPPPPPPFSSSVTHHQHMPAHPNPNRSDYYGGVGEIGGGYQPQPPPPSIHYQGPPPPVVQHVSHHSDDQPEFPHDRDRHPHQHHSGGGGGGGHSNFLPSFTHHHNTSHEPSAAAGSGYGNPGDELLLHKPTVRVYSKADTGYSLSIRDAQVVLAPSNPRDDFQHWIKDQKFSTKVKDEEGFPCFALVNKATGQALKHSIGATQPVILSFSLSLFIYLFTAYIQTTCYPSLSLPLLFIYYFRLFCCPS</sequence>